<accession>A0A6S7IR51</accession>
<protein>
    <submittedName>
        <fullName evidence="1">Uncharacterized protein</fullName>
    </submittedName>
</protein>
<proteinExistence type="predicted"/>
<comment type="caution">
    <text evidence="1">The sequence shown here is derived from an EMBL/GenBank/DDBJ whole genome shotgun (WGS) entry which is preliminary data.</text>
</comment>
<dbReference type="EMBL" id="CACRXK020010486">
    <property type="protein sequence ID" value="CAB4019489.1"/>
    <property type="molecule type" value="Genomic_DNA"/>
</dbReference>
<evidence type="ECO:0000313" key="1">
    <source>
        <dbReference type="EMBL" id="CAB4019489.1"/>
    </source>
</evidence>
<sequence>MTNIADSVFETETAEISPVKTCEIIANNNPAVTESTPLKHLSWSYNTFTNDMKGVKADITVMQKQITSINNVINSTNAIIESISKVLDSTENRQISYDTRMETLLKEFSIILDEKNRAINERDITIKQLQANLSEIENERNSLNLKNSPTKHVDNKNACAISSRLSPGTTAYVDDSDEYAISTANADACAVPSDSPPEKSAHADDTSAPIRVMLGNVKSDLQIIYPSDNNVNDPLSSAPNLVNCDLHVSLDKADDSVINEASPVDRAKSLGNLCNNYYMRSDTYIEEIARPSNTRTVDTSKVEQVMKPRQSNAWLNFLPFIEVPYKPLSRKKSDPVRSLSRKQGDCVASHLTSCSKYSIKESQYHFRRRQTNQRPPLRSLEWLDHLKLVRQILSM</sequence>
<reference evidence="1" key="1">
    <citation type="submission" date="2020-04" db="EMBL/GenBank/DDBJ databases">
        <authorList>
            <person name="Alioto T."/>
            <person name="Alioto T."/>
            <person name="Gomez Garrido J."/>
        </authorList>
    </citation>
    <scope>NUCLEOTIDE SEQUENCE</scope>
    <source>
        <strain evidence="1">A484AB</strain>
    </source>
</reference>
<name>A0A6S7IR51_PARCT</name>
<evidence type="ECO:0000313" key="2">
    <source>
        <dbReference type="Proteomes" id="UP001152795"/>
    </source>
</evidence>
<dbReference type="Proteomes" id="UP001152795">
    <property type="component" value="Unassembled WGS sequence"/>
</dbReference>
<organism evidence="1 2">
    <name type="scientific">Paramuricea clavata</name>
    <name type="common">Red gorgonian</name>
    <name type="synonym">Violescent sea-whip</name>
    <dbReference type="NCBI Taxonomy" id="317549"/>
    <lineage>
        <taxon>Eukaryota</taxon>
        <taxon>Metazoa</taxon>
        <taxon>Cnidaria</taxon>
        <taxon>Anthozoa</taxon>
        <taxon>Octocorallia</taxon>
        <taxon>Malacalcyonacea</taxon>
        <taxon>Plexauridae</taxon>
        <taxon>Paramuricea</taxon>
    </lineage>
</organism>
<keyword evidence="2" id="KW-1185">Reference proteome</keyword>
<gene>
    <name evidence="1" type="ORF">PACLA_8A019307</name>
</gene>
<dbReference type="AlphaFoldDB" id="A0A6S7IR51"/>